<keyword evidence="3 6" id="KW-1133">Transmembrane helix</keyword>
<keyword evidence="4 6" id="KW-0472">Membrane</keyword>
<evidence type="ECO:0000256" key="2">
    <source>
        <dbReference type="ARBA" id="ARBA00022692"/>
    </source>
</evidence>
<dbReference type="GO" id="GO:0015112">
    <property type="term" value="F:nitrate transmembrane transporter activity"/>
    <property type="evidence" value="ECO:0007669"/>
    <property type="project" value="InterPro"/>
</dbReference>
<comment type="caution">
    <text evidence="7">The sequence shown here is derived from an EMBL/GenBank/DDBJ whole genome shotgun (WGS) entry which is preliminary data.</text>
</comment>
<reference evidence="7 8" key="1">
    <citation type="journal article" date="2017" name="Front. Genet.">
        <title>Draft sequencing of the heterozygous diploid genome of Satsuma (Citrus unshiu Marc.) using a hybrid assembly approach.</title>
        <authorList>
            <person name="Shimizu T."/>
            <person name="Tanizawa Y."/>
            <person name="Mochizuki T."/>
            <person name="Nagasaki H."/>
            <person name="Yoshioka T."/>
            <person name="Toyoda A."/>
            <person name="Fujiyama A."/>
            <person name="Kaminuma E."/>
            <person name="Nakamura Y."/>
        </authorList>
    </citation>
    <scope>NUCLEOTIDE SEQUENCE [LARGE SCALE GENOMIC DNA]</scope>
    <source>
        <strain evidence="8">cv. Miyagawa wase</strain>
    </source>
</reference>
<organism evidence="7 8">
    <name type="scientific">Citrus unshiu</name>
    <name type="common">Satsuma mandarin</name>
    <name type="synonym">Citrus nobilis var. unshiu</name>
    <dbReference type="NCBI Taxonomy" id="55188"/>
    <lineage>
        <taxon>Eukaryota</taxon>
        <taxon>Viridiplantae</taxon>
        <taxon>Streptophyta</taxon>
        <taxon>Embryophyta</taxon>
        <taxon>Tracheophyta</taxon>
        <taxon>Spermatophyta</taxon>
        <taxon>Magnoliopsida</taxon>
        <taxon>eudicotyledons</taxon>
        <taxon>Gunneridae</taxon>
        <taxon>Pentapetalae</taxon>
        <taxon>rosids</taxon>
        <taxon>malvids</taxon>
        <taxon>Sapindales</taxon>
        <taxon>Rutaceae</taxon>
        <taxon>Aurantioideae</taxon>
        <taxon>Citrus</taxon>
    </lineage>
</organism>
<proteinExistence type="predicted"/>
<feature type="region of interest" description="Disordered" evidence="5">
    <location>
        <begin position="348"/>
        <end position="387"/>
    </location>
</feature>
<dbReference type="PANTHER" id="PTHR23515">
    <property type="entry name" value="HIGH-AFFINITY NITRATE TRANSPORTER 2.3"/>
    <property type="match status" value="1"/>
</dbReference>
<feature type="transmembrane region" description="Helical" evidence="6">
    <location>
        <begin position="299"/>
        <end position="318"/>
    </location>
</feature>
<evidence type="ECO:0000256" key="4">
    <source>
        <dbReference type="ARBA" id="ARBA00023136"/>
    </source>
</evidence>
<protein>
    <submittedName>
        <fullName evidence="7">Uncharacterized protein</fullName>
    </submittedName>
</protein>
<evidence type="ECO:0000256" key="5">
    <source>
        <dbReference type="SAM" id="MobiDB-lite"/>
    </source>
</evidence>
<dbReference type="InterPro" id="IPR044772">
    <property type="entry name" value="NO3_transporter"/>
</dbReference>
<evidence type="ECO:0000256" key="1">
    <source>
        <dbReference type="ARBA" id="ARBA00004141"/>
    </source>
</evidence>
<dbReference type="GO" id="GO:0016020">
    <property type="term" value="C:membrane"/>
    <property type="evidence" value="ECO:0007669"/>
    <property type="project" value="UniProtKB-SubCell"/>
</dbReference>
<evidence type="ECO:0000313" key="7">
    <source>
        <dbReference type="EMBL" id="GAY59741.1"/>
    </source>
</evidence>
<keyword evidence="8" id="KW-1185">Reference proteome</keyword>
<keyword evidence="2 6" id="KW-0812">Transmembrane</keyword>
<dbReference type="Proteomes" id="UP000236630">
    <property type="component" value="Unassembled WGS sequence"/>
</dbReference>
<accession>A0A2H5Q595</accession>
<dbReference type="EMBL" id="BDQV01000218">
    <property type="protein sequence ID" value="GAY59741.1"/>
    <property type="molecule type" value="Genomic_DNA"/>
</dbReference>
<sequence>MADIEGSPGSSMHGVTGREPAFAFSVASPAVPTDTTAKFALPVDSEHKAKVFKLFSLANPHMRTFHLSWISFFTCFVSTFAAAPLVPIIRDNLNLTKADNRKCGGCICFREYILKARNGCSVRLTGPKIRMCLLDHAFLPPTDVLACHLIGRSIRAHSRPIHDRILTCNDDVMQLQFPPGGLLFFDPRNGALLSWGILVPNTGANDLPMATLVPYNQEGPLVVDMPLTRQDSHISGIENLRHAYCRICGAYFWHHPIHVSRRSLGIISGLTGAGGNFWASGLTQLIFFSTTKFSTAQGLSWMGVMIAACTLPVTLVHFPQWGGMFFPPSKDVVKSTEEYYYASEWNEEEKQKGLHQGSLRFAENSRSERGRRVASAPTPPNTTPSHF</sequence>
<dbReference type="AlphaFoldDB" id="A0A2H5Q595"/>
<feature type="transmembrane region" description="Helical" evidence="6">
    <location>
        <begin position="69"/>
        <end position="89"/>
    </location>
</feature>
<feature type="compositionally biased region" description="Pro residues" evidence="5">
    <location>
        <begin position="377"/>
        <end position="387"/>
    </location>
</feature>
<comment type="subcellular location">
    <subcellularLocation>
        <location evidence="1">Membrane</location>
        <topology evidence="1">Multi-pass membrane protein</topology>
    </subcellularLocation>
</comment>
<name>A0A2H5Q595_CITUN</name>
<evidence type="ECO:0000256" key="6">
    <source>
        <dbReference type="SAM" id="Phobius"/>
    </source>
</evidence>
<gene>
    <name evidence="7" type="ORF">CUMW_196810</name>
</gene>
<dbReference type="STRING" id="55188.A0A2H5Q595"/>
<evidence type="ECO:0000313" key="8">
    <source>
        <dbReference type="Proteomes" id="UP000236630"/>
    </source>
</evidence>
<evidence type="ECO:0000256" key="3">
    <source>
        <dbReference type="ARBA" id="ARBA00022989"/>
    </source>
</evidence>